<keyword evidence="2" id="KW-0472">Membrane</keyword>
<evidence type="ECO:0000256" key="2">
    <source>
        <dbReference type="SAM" id="Phobius"/>
    </source>
</evidence>
<protein>
    <submittedName>
        <fullName evidence="3">Uncharacterized protein</fullName>
    </submittedName>
</protein>
<proteinExistence type="predicted"/>
<dbReference type="Proteomes" id="UP001055286">
    <property type="component" value="Unassembled WGS sequence"/>
</dbReference>
<keyword evidence="4" id="KW-1185">Reference proteome</keyword>
<dbReference type="RefSeq" id="WP_238192593.1">
    <property type="nucleotide sequence ID" value="NZ_BPQJ01000027.1"/>
</dbReference>
<feature type="transmembrane region" description="Helical" evidence="2">
    <location>
        <begin position="6"/>
        <end position="27"/>
    </location>
</feature>
<name>A0AA37M6H3_9HYPH</name>
<sequence>MTDLAFTTVLLSAGISIVTGFLGALLSQGWVRRQERRTYGLALLAEIKSIQRSLLRYEARLNRAGTIVEGREAAALRLWRHDLAVFANNSGRIGLFSSRTAIELIEFYHQVRWLEERGTELDASMARTNGLPDWLAGQREAIHRTRSRTRALTRSLRRELPPTLADGLRGLGRGAGRRRRARAAAGSVLARASARGDGLDSSCRPSHHGPTAGSPRAAG</sequence>
<keyword evidence="2" id="KW-0812">Transmembrane</keyword>
<accession>A0AA37M6H3</accession>
<gene>
    <name evidence="3" type="ORF">MPEAHAMD_4768</name>
</gene>
<feature type="region of interest" description="Disordered" evidence="1">
    <location>
        <begin position="167"/>
        <end position="219"/>
    </location>
</feature>
<comment type="caution">
    <text evidence="3">The sequence shown here is derived from an EMBL/GenBank/DDBJ whole genome shotgun (WGS) entry which is preliminary data.</text>
</comment>
<organism evidence="3 4">
    <name type="scientific">Methylobacterium frigidaeris</name>
    <dbReference type="NCBI Taxonomy" id="2038277"/>
    <lineage>
        <taxon>Bacteria</taxon>
        <taxon>Pseudomonadati</taxon>
        <taxon>Pseudomonadota</taxon>
        <taxon>Alphaproteobacteria</taxon>
        <taxon>Hyphomicrobiales</taxon>
        <taxon>Methylobacteriaceae</taxon>
        <taxon>Methylobacterium</taxon>
    </lineage>
</organism>
<dbReference type="AlphaFoldDB" id="A0AA37M6H3"/>
<reference evidence="3" key="2">
    <citation type="submission" date="2021-08" db="EMBL/GenBank/DDBJ databases">
        <authorList>
            <person name="Tani A."/>
            <person name="Ola A."/>
            <person name="Ogura Y."/>
            <person name="Katsura K."/>
            <person name="Hayashi T."/>
        </authorList>
    </citation>
    <scope>NUCLEOTIDE SEQUENCE</scope>
    <source>
        <strain evidence="3">JCM 32048</strain>
    </source>
</reference>
<evidence type="ECO:0000256" key="1">
    <source>
        <dbReference type="SAM" id="MobiDB-lite"/>
    </source>
</evidence>
<evidence type="ECO:0000313" key="3">
    <source>
        <dbReference type="EMBL" id="GJD64585.1"/>
    </source>
</evidence>
<dbReference type="EMBL" id="BPQJ01000027">
    <property type="protein sequence ID" value="GJD64585.1"/>
    <property type="molecule type" value="Genomic_DNA"/>
</dbReference>
<keyword evidence="2" id="KW-1133">Transmembrane helix</keyword>
<feature type="compositionally biased region" description="Low complexity" evidence="1">
    <location>
        <begin position="183"/>
        <end position="196"/>
    </location>
</feature>
<reference evidence="3" key="1">
    <citation type="journal article" date="2016" name="Front. Microbiol.">
        <title>Genome Sequence of the Piezophilic, Mesophilic Sulfate-Reducing Bacterium Desulfovibrio indicus J2T.</title>
        <authorList>
            <person name="Cao J."/>
            <person name="Maignien L."/>
            <person name="Shao Z."/>
            <person name="Alain K."/>
            <person name="Jebbar M."/>
        </authorList>
    </citation>
    <scope>NUCLEOTIDE SEQUENCE</scope>
    <source>
        <strain evidence="3">JCM 32048</strain>
    </source>
</reference>
<evidence type="ECO:0000313" key="4">
    <source>
        <dbReference type="Proteomes" id="UP001055286"/>
    </source>
</evidence>